<evidence type="ECO:0000256" key="3">
    <source>
        <dbReference type="ARBA" id="ARBA00022630"/>
    </source>
</evidence>
<dbReference type="NCBIfam" id="NF005574">
    <property type="entry name" value="PRK07259.1"/>
    <property type="match status" value="1"/>
</dbReference>
<evidence type="ECO:0000256" key="4">
    <source>
        <dbReference type="ARBA" id="ARBA00022643"/>
    </source>
</evidence>
<keyword evidence="7" id="KW-0963">Cytoplasm</keyword>
<evidence type="ECO:0000259" key="8">
    <source>
        <dbReference type="Pfam" id="PF01180"/>
    </source>
</evidence>
<evidence type="ECO:0000256" key="6">
    <source>
        <dbReference type="ARBA" id="ARBA00023002"/>
    </source>
</evidence>
<evidence type="ECO:0000256" key="7">
    <source>
        <dbReference type="HAMAP-Rule" id="MF_00224"/>
    </source>
</evidence>
<feature type="binding site" evidence="7">
    <location>
        <position position="271"/>
    </location>
    <ligand>
        <name>FMN</name>
        <dbReference type="ChEBI" id="CHEBI:58210"/>
    </ligand>
</feature>
<gene>
    <name evidence="7" type="primary">pyrD</name>
    <name evidence="9" type="ORF">PSSU_1343</name>
</gene>
<comment type="subcellular location">
    <subcellularLocation>
        <location evidence="7">Cytoplasm</location>
    </subcellularLocation>
</comment>
<dbReference type="EMBL" id="MWWQ01000014">
    <property type="protein sequence ID" value="OZG49519.1"/>
    <property type="molecule type" value="Genomic_DNA"/>
</dbReference>
<feature type="binding site" evidence="7">
    <location>
        <position position="154"/>
    </location>
    <ligand>
        <name>FMN</name>
        <dbReference type="ChEBI" id="CHEBI:58210"/>
    </ligand>
</feature>
<dbReference type="InterPro" id="IPR050074">
    <property type="entry name" value="DHO_dehydrogenase"/>
</dbReference>
<dbReference type="InterPro" id="IPR005720">
    <property type="entry name" value="Dihydroorotate_DH_cat"/>
</dbReference>
<feature type="binding site" evidence="7">
    <location>
        <begin position="246"/>
        <end position="247"/>
    </location>
    <ligand>
        <name>substrate</name>
    </ligand>
</feature>
<dbReference type="Pfam" id="PF01180">
    <property type="entry name" value="DHO_dh"/>
    <property type="match status" value="1"/>
</dbReference>
<keyword evidence="10" id="KW-1185">Reference proteome</keyword>
<keyword evidence="3 7" id="KW-0285">Flavoprotein</keyword>
<dbReference type="GO" id="GO:0006207">
    <property type="term" value="P:'de novo' pyrimidine nucleobase biosynthetic process"/>
    <property type="evidence" value="ECO:0007669"/>
    <property type="project" value="InterPro"/>
</dbReference>
<dbReference type="EC" id="1.3.-.-" evidence="7"/>
<keyword evidence="4 7" id="KW-0288">FMN</keyword>
<keyword evidence="5 7" id="KW-0665">Pyrimidine biosynthesis</keyword>
<comment type="pathway">
    <text evidence="1 7">Pyrimidine metabolism; UMP biosynthesis via de novo pathway.</text>
</comment>
<evidence type="ECO:0000256" key="2">
    <source>
        <dbReference type="ARBA" id="ARBA00008008"/>
    </source>
</evidence>
<feature type="binding site" evidence="7">
    <location>
        <position position="181"/>
    </location>
    <ligand>
        <name>substrate</name>
    </ligand>
</feature>
<dbReference type="AlphaFoldDB" id="A0A261ERN8"/>
<evidence type="ECO:0000256" key="5">
    <source>
        <dbReference type="ARBA" id="ARBA00022975"/>
    </source>
</evidence>
<dbReference type="InterPro" id="IPR001295">
    <property type="entry name" value="Dihydroorotate_DH_CS"/>
</dbReference>
<dbReference type="NCBIfam" id="TIGR01037">
    <property type="entry name" value="pyrD_sub1_fam"/>
    <property type="match status" value="1"/>
</dbReference>
<sequence length="357" mass="37651">MSERTNAAATADAQTVAQASAQGTVRDSAQAHGLAQAAQVGEPGQLPCNFDATRTFQWHHKTVVAGVEWKNPVGTASGTFNFDAVRWFYDVSQMGAVTTKGVSPVPWEGNPVPRTAETPAGSVNSVGLQNPGIDDYLVNDLPRIKATGATVITNVAGHSDDDYAQVVTKLADHESDMLEINVSCPNVSADGLSTGTDPVALKRLIKRLRPLTDKPMIVKLTPNVTDIRPIAEACIEGGADALSMINTFVGMRFDIRTGKPILANITGGVSGPCVHPMALAFVYKTRQAFPEIPIIGIGGISTGEDALEFLYAGANAVEVGSAALADPVAPLRIATELDALLDKRPELAQALEEGRTW</sequence>
<dbReference type="CDD" id="cd04740">
    <property type="entry name" value="DHOD_1B_like"/>
    <property type="match status" value="1"/>
</dbReference>
<dbReference type="UniPathway" id="UPA00070"/>
<dbReference type="InterPro" id="IPR049622">
    <property type="entry name" value="Dihydroorotate_DH_I"/>
</dbReference>
<dbReference type="PANTHER" id="PTHR48109:SF1">
    <property type="entry name" value="DIHYDROOROTATE DEHYDROGENASE (FUMARATE)"/>
    <property type="match status" value="1"/>
</dbReference>
<accession>A0A261ERN8</accession>
<evidence type="ECO:0000313" key="10">
    <source>
        <dbReference type="Proteomes" id="UP000216454"/>
    </source>
</evidence>
<dbReference type="InterPro" id="IPR033888">
    <property type="entry name" value="DHOD_1B"/>
</dbReference>
<feature type="binding site" evidence="7">
    <location>
        <position position="181"/>
    </location>
    <ligand>
        <name>FMN</name>
        <dbReference type="ChEBI" id="CHEBI:58210"/>
    </ligand>
</feature>
<feature type="binding site" evidence="7">
    <location>
        <begin position="320"/>
        <end position="321"/>
    </location>
    <ligand>
        <name>FMN</name>
        <dbReference type="ChEBI" id="CHEBI:58210"/>
    </ligand>
</feature>
<feature type="binding site" evidence="7">
    <location>
        <position position="219"/>
    </location>
    <ligand>
        <name>FMN</name>
        <dbReference type="ChEBI" id="CHEBI:58210"/>
    </ligand>
</feature>
<name>A0A261ERN8_9BIFI</name>
<dbReference type="OrthoDB" id="9794954at2"/>
<dbReference type="HAMAP" id="MF_00224">
    <property type="entry name" value="DHO_dh_type1"/>
    <property type="match status" value="1"/>
</dbReference>
<organism evidence="9 10">
    <name type="scientific">Pseudoscardovia suis</name>
    <dbReference type="NCBI Taxonomy" id="987063"/>
    <lineage>
        <taxon>Bacteria</taxon>
        <taxon>Bacillati</taxon>
        <taxon>Actinomycetota</taxon>
        <taxon>Actinomycetes</taxon>
        <taxon>Bifidobacteriales</taxon>
        <taxon>Bifidobacteriaceae</taxon>
        <taxon>Pseudoscardovia</taxon>
    </lineage>
</organism>
<dbReference type="PROSITE" id="PS00912">
    <property type="entry name" value="DHODEHASE_2"/>
    <property type="match status" value="1"/>
</dbReference>
<feature type="domain" description="Dihydroorotate dehydrogenase catalytic" evidence="8">
    <location>
        <begin position="61"/>
        <end position="341"/>
    </location>
</feature>
<comment type="cofactor">
    <cofactor evidence="7">
        <name>FMN</name>
        <dbReference type="ChEBI" id="CHEBI:58210"/>
    </cofactor>
    <text evidence="7">Binds 1 FMN per subunit.</text>
</comment>
<feature type="binding site" evidence="7">
    <location>
        <position position="77"/>
    </location>
    <ligand>
        <name>FMN</name>
        <dbReference type="ChEBI" id="CHEBI:58210"/>
    </ligand>
</feature>
<comment type="catalytic activity">
    <reaction evidence="7">
        <text>(S)-dihydroorotate + A = orotate + AH2</text>
        <dbReference type="Rhea" id="RHEA:18073"/>
        <dbReference type="ChEBI" id="CHEBI:13193"/>
        <dbReference type="ChEBI" id="CHEBI:17499"/>
        <dbReference type="ChEBI" id="CHEBI:30839"/>
        <dbReference type="ChEBI" id="CHEBI:30864"/>
    </reaction>
</comment>
<feature type="binding site" evidence="7">
    <location>
        <begin position="298"/>
        <end position="299"/>
    </location>
    <ligand>
        <name>FMN</name>
        <dbReference type="ChEBI" id="CHEBI:58210"/>
    </ligand>
</feature>
<feature type="active site" description="Nucleophile" evidence="7">
    <location>
        <position position="184"/>
    </location>
</feature>
<dbReference type="InterPro" id="IPR013785">
    <property type="entry name" value="Aldolase_TIM"/>
</dbReference>
<dbReference type="RefSeq" id="WP_094691659.1">
    <property type="nucleotide sequence ID" value="NZ_MWWQ01000014.1"/>
</dbReference>
<dbReference type="GO" id="GO:0044205">
    <property type="term" value="P:'de novo' UMP biosynthetic process"/>
    <property type="evidence" value="ECO:0007669"/>
    <property type="project" value="UniProtKB-UniRule"/>
</dbReference>
<keyword evidence="6 7" id="KW-0560">Oxidoreductase</keyword>
<dbReference type="GO" id="GO:0005737">
    <property type="term" value="C:cytoplasm"/>
    <property type="evidence" value="ECO:0007669"/>
    <property type="project" value="UniProtKB-SubCell"/>
</dbReference>
<protein>
    <recommendedName>
        <fullName evidence="7">Dihydroorotate dehydrogenase</fullName>
        <shortName evidence="7">DHOD</shortName>
        <shortName evidence="7">DHODase</shortName>
        <shortName evidence="7">DHOdehase</shortName>
        <ecNumber evidence="7">1.3.-.-</ecNumber>
    </recommendedName>
</protein>
<feature type="binding site" evidence="7">
    <location>
        <position position="100"/>
    </location>
    <ligand>
        <name>substrate</name>
    </ligand>
</feature>
<comment type="function">
    <text evidence="7">Catalyzes the conversion of dihydroorotate to orotate.</text>
</comment>
<dbReference type="PANTHER" id="PTHR48109">
    <property type="entry name" value="DIHYDROOROTATE DEHYDROGENASE (QUINONE), MITOCHONDRIAL-RELATED"/>
    <property type="match status" value="1"/>
</dbReference>
<feature type="binding site" evidence="7">
    <location>
        <begin position="100"/>
        <end position="101"/>
    </location>
    <ligand>
        <name>FMN</name>
        <dbReference type="ChEBI" id="CHEBI:58210"/>
    </ligand>
</feature>
<evidence type="ECO:0000256" key="1">
    <source>
        <dbReference type="ARBA" id="ARBA00004725"/>
    </source>
</evidence>
<dbReference type="FunFam" id="3.20.20.70:FF:000027">
    <property type="entry name" value="Dihydropyrimidine dehydrogenase [NADP(+)]"/>
    <property type="match status" value="1"/>
</dbReference>
<dbReference type="Proteomes" id="UP000216454">
    <property type="component" value="Unassembled WGS sequence"/>
</dbReference>
<evidence type="ECO:0000313" key="9">
    <source>
        <dbReference type="EMBL" id="OZG49519.1"/>
    </source>
</evidence>
<reference evidence="9 10" key="1">
    <citation type="journal article" date="2017" name="BMC Genomics">
        <title>Comparative genomic and phylogenomic analyses of the Bifidobacteriaceae family.</title>
        <authorList>
            <person name="Lugli G.A."/>
            <person name="Milani C."/>
            <person name="Turroni F."/>
            <person name="Duranti S."/>
            <person name="Mancabelli L."/>
            <person name="Mangifesta M."/>
            <person name="Ferrario C."/>
            <person name="Modesto M."/>
            <person name="Mattarelli P."/>
            <person name="Jiri K."/>
            <person name="van Sinderen D."/>
            <person name="Ventura M."/>
        </authorList>
    </citation>
    <scope>NUCLEOTIDE SEQUENCE [LARGE SCALE GENOMIC DNA]</scope>
    <source>
        <strain evidence="9 10">DSM 24744</strain>
    </source>
</reference>
<comment type="similarity">
    <text evidence="2 7">Belongs to the dihydroorotate dehydrogenase family. Type 1 subfamily.</text>
</comment>
<dbReference type="SUPFAM" id="SSF51395">
    <property type="entry name" value="FMN-linked oxidoreductases"/>
    <property type="match status" value="1"/>
</dbReference>
<comment type="caution">
    <text evidence="9">The sequence shown here is derived from an EMBL/GenBank/DDBJ whole genome shotgun (WGS) entry which is preliminary data.</text>
</comment>
<dbReference type="InterPro" id="IPR024920">
    <property type="entry name" value="Dihydroorotate_DH_1"/>
</dbReference>
<feature type="binding site" evidence="7">
    <location>
        <begin position="124"/>
        <end position="128"/>
    </location>
    <ligand>
        <name>substrate</name>
    </ligand>
</feature>
<dbReference type="GO" id="GO:0004152">
    <property type="term" value="F:dihydroorotate dehydrogenase activity"/>
    <property type="evidence" value="ECO:0007669"/>
    <property type="project" value="UniProtKB-UniRule"/>
</dbReference>
<feature type="binding site" evidence="7">
    <location>
        <position position="245"/>
    </location>
    <ligand>
        <name>FMN</name>
        <dbReference type="ChEBI" id="CHEBI:58210"/>
    </ligand>
</feature>
<proteinExistence type="inferred from homology"/>
<dbReference type="Gene3D" id="3.20.20.70">
    <property type="entry name" value="Aldolase class I"/>
    <property type="match status" value="1"/>
</dbReference>